<dbReference type="Proteomes" id="UP000618240">
    <property type="component" value="Unassembled WGS sequence"/>
</dbReference>
<dbReference type="EMBL" id="JAERSE020000004">
    <property type="protein sequence ID" value="MCA6068433.1"/>
    <property type="molecule type" value="Genomic_DNA"/>
</dbReference>
<protein>
    <submittedName>
        <fullName evidence="1">Uncharacterized protein</fullName>
    </submittedName>
</protein>
<keyword evidence="2" id="KW-1185">Reference proteome</keyword>
<comment type="caution">
    <text evidence="1">The sequence shown here is derived from an EMBL/GenBank/DDBJ whole genome shotgun (WGS) entry which is preliminary data.</text>
</comment>
<organism evidence="1 2">
    <name type="scientific">Chryseobacterium tagetis</name>
    <dbReference type="NCBI Taxonomy" id="2801334"/>
    <lineage>
        <taxon>Bacteria</taxon>
        <taxon>Pseudomonadati</taxon>
        <taxon>Bacteroidota</taxon>
        <taxon>Flavobacteriia</taxon>
        <taxon>Flavobacteriales</taxon>
        <taxon>Weeksellaceae</taxon>
        <taxon>Chryseobacterium group</taxon>
        <taxon>Chryseobacterium</taxon>
    </lineage>
</organism>
<dbReference type="RefSeq" id="WP_225689649.1">
    <property type="nucleotide sequence ID" value="NZ_JAERSE020000004.1"/>
</dbReference>
<name>A0ABS8A4Q0_9FLAO</name>
<reference evidence="1 2" key="1">
    <citation type="submission" date="2021-09" db="EMBL/GenBank/DDBJ databases">
        <title>Genome sequencing and assembly of Chryseobacterium sp. RG1.</title>
        <authorList>
            <person name="Chhetri G."/>
        </authorList>
    </citation>
    <scope>NUCLEOTIDE SEQUENCE [LARGE SCALE GENOMIC DNA]</scope>
    <source>
        <strain evidence="1 2">RG1</strain>
    </source>
</reference>
<evidence type="ECO:0000313" key="1">
    <source>
        <dbReference type="EMBL" id="MCA6068433.1"/>
    </source>
</evidence>
<accession>A0ABS8A4Q0</accession>
<gene>
    <name evidence="1" type="ORF">JI747_014675</name>
</gene>
<evidence type="ECO:0000313" key="2">
    <source>
        <dbReference type="Proteomes" id="UP000618240"/>
    </source>
</evidence>
<sequence>MVENLKKIAYIEIDTHAEIAQNFLELMQGSENLAVDYYFSEKIKKQIQTGKENVFLSDSSMIIEQLKVKKYDLIIVGTVHRYFNTFQSIAEKYNTAFIVHNINFTTLSKFNLFRNIFKEDVIYRLKLWWKEGLFNASATYKKAKTLLVLDEAFYSEKYRFLPLFCTKEFEKQPHQRLVVVIPGGVSQKRRDYKRVFLKIKEIEKSFKEGNVSEKLIEFVFLGKAKGSELKEITDLERSLEYVTIQYFQERVSAEDFEKWMQKADVLWCPIQPETEFFSHKEIYGTTKMTGNLGDAIKFGKWAVFPRNYPSKSDFIIPEEENIIEQFKMLKNTSYDFQKKYNRKSVQENLENTLMSLISI</sequence>
<proteinExistence type="predicted"/>